<gene>
    <name evidence="1" type="ORF">B296_00010761</name>
</gene>
<evidence type="ECO:0000313" key="1">
    <source>
        <dbReference type="EMBL" id="RRT67716.1"/>
    </source>
</evidence>
<evidence type="ECO:0000313" key="2">
    <source>
        <dbReference type="Proteomes" id="UP000287651"/>
    </source>
</evidence>
<dbReference type="AlphaFoldDB" id="A0A426ZUR3"/>
<protein>
    <submittedName>
        <fullName evidence="1">Uncharacterized protein</fullName>
    </submittedName>
</protein>
<comment type="caution">
    <text evidence="1">The sequence shown here is derived from an EMBL/GenBank/DDBJ whole genome shotgun (WGS) entry which is preliminary data.</text>
</comment>
<name>A0A426ZUR3_ENSVE</name>
<proteinExistence type="predicted"/>
<accession>A0A426ZUR3</accession>
<organism evidence="1 2">
    <name type="scientific">Ensete ventricosum</name>
    <name type="common">Abyssinian banana</name>
    <name type="synonym">Musa ensete</name>
    <dbReference type="NCBI Taxonomy" id="4639"/>
    <lineage>
        <taxon>Eukaryota</taxon>
        <taxon>Viridiplantae</taxon>
        <taxon>Streptophyta</taxon>
        <taxon>Embryophyta</taxon>
        <taxon>Tracheophyta</taxon>
        <taxon>Spermatophyta</taxon>
        <taxon>Magnoliopsida</taxon>
        <taxon>Liliopsida</taxon>
        <taxon>Zingiberales</taxon>
        <taxon>Musaceae</taxon>
        <taxon>Ensete</taxon>
    </lineage>
</organism>
<sequence length="76" mass="7916">MSGVLQASQPVAFALSCRQPPAVWGAAGWSACRVRFASRVVVLSVARCIVRCGSVRTPDILVDLTKAGSASDVCPI</sequence>
<reference evidence="1 2" key="1">
    <citation type="journal article" date="2014" name="Agronomy (Basel)">
        <title>A Draft Genome Sequence for Ensete ventricosum, the Drought-Tolerant Tree Against Hunger.</title>
        <authorList>
            <person name="Harrison J."/>
            <person name="Moore K.A."/>
            <person name="Paszkiewicz K."/>
            <person name="Jones T."/>
            <person name="Grant M."/>
            <person name="Ambacheew D."/>
            <person name="Muzemil S."/>
            <person name="Studholme D.J."/>
        </authorList>
    </citation>
    <scope>NUCLEOTIDE SEQUENCE [LARGE SCALE GENOMIC DNA]</scope>
</reference>
<dbReference type="Proteomes" id="UP000287651">
    <property type="component" value="Unassembled WGS sequence"/>
</dbReference>
<dbReference type="EMBL" id="AMZH03004935">
    <property type="protein sequence ID" value="RRT67716.1"/>
    <property type="molecule type" value="Genomic_DNA"/>
</dbReference>